<dbReference type="Pfam" id="PF04542">
    <property type="entry name" value="Sigma70_r2"/>
    <property type="match status" value="1"/>
</dbReference>
<dbReference type="InterPro" id="IPR013249">
    <property type="entry name" value="RNA_pol_sigma70_r4_t2"/>
</dbReference>
<keyword evidence="3" id="KW-0731">Sigma factor</keyword>
<dbReference type="InterPro" id="IPR007627">
    <property type="entry name" value="RNA_pol_sigma70_r2"/>
</dbReference>
<comment type="caution">
    <text evidence="7">The sequence shown here is derived from an EMBL/GenBank/DDBJ whole genome shotgun (WGS) entry which is preliminary data.</text>
</comment>
<evidence type="ECO:0000259" key="5">
    <source>
        <dbReference type="Pfam" id="PF04542"/>
    </source>
</evidence>
<evidence type="ECO:0000259" key="6">
    <source>
        <dbReference type="Pfam" id="PF08281"/>
    </source>
</evidence>
<evidence type="ECO:0000313" key="8">
    <source>
        <dbReference type="Proteomes" id="UP000326671"/>
    </source>
</evidence>
<keyword evidence="2" id="KW-0805">Transcription regulation</keyword>
<name>A0A5J5HR02_9BACI</name>
<dbReference type="EMBL" id="VYKL01000021">
    <property type="protein sequence ID" value="KAA9022886.1"/>
    <property type="molecule type" value="Genomic_DNA"/>
</dbReference>
<evidence type="ECO:0000256" key="2">
    <source>
        <dbReference type="ARBA" id="ARBA00023015"/>
    </source>
</evidence>
<dbReference type="SUPFAM" id="SSF88946">
    <property type="entry name" value="Sigma2 domain of RNA polymerase sigma factors"/>
    <property type="match status" value="1"/>
</dbReference>
<dbReference type="Proteomes" id="UP000326671">
    <property type="component" value="Unassembled WGS sequence"/>
</dbReference>
<dbReference type="AlphaFoldDB" id="A0A5J5HR02"/>
<reference evidence="7 8" key="1">
    <citation type="submission" date="2019-09" db="EMBL/GenBank/DDBJ databases">
        <title>Whole genome sequences of isolates from the Mars Exploration Rovers.</title>
        <authorList>
            <person name="Seuylemezian A."/>
            <person name="Vaishampayan P."/>
        </authorList>
    </citation>
    <scope>NUCLEOTIDE SEQUENCE [LARGE SCALE GENOMIC DNA]</scope>
    <source>
        <strain evidence="7 8">MER_TA_151</strain>
    </source>
</reference>
<dbReference type="Gene3D" id="1.10.10.10">
    <property type="entry name" value="Winged helix-like DNA-binding domain superfamily/Winged helix DNA-binding domain"/>
    <property type="match status" value="1"/>
</dbReference>
<dbReference type="GO" id="GO:0016987">
    <property type="term" value="F:sigma factor activity"/>
    <property type="evidence" value="ECO:0007669"/>
    <property type="project" value="UniProtKB-KW"/>
</dbReference>
<dbReference type="Gene3D" id="1.10.1740.10">
    <property type="match status" value="1"/>
</dbReference>
<dbReference type="NCBIfam" id="TIGR02937">
    <property type="entry name" value="sigma70-ECF"/>
    <property type="match status" value="1"/>
</dbReference>
<sequence length="172" mass="20062">MICLVKKAQKGDDKAFLKLYQQYQEDIYRIVYVYVKNQNDALDVVQEVAYLSFKNIHTLKNPEHFKTWLIKIAITCSINLIKKNQKVIQLKPEDEEFIGLEDEDVSLSITLQELLEQLNEDEKSVVILKFYEGYSFKEIADLLNIPLGTAKSVLYRALNKLRKNLKEADICE</sequence>
<evidence type="ECO:0000256" key="4">
    <source>
        <dbReference type="ARBA" id="ARBA00023163"/>
    </source>
</evidence>
<dbReference type="OrthoDB" id="9782703at2"/>
<dbReference type="GO" id="GO:0006352">
    <property type="term" value="P:DNA-templated transcription initiation"/>
    <property type="evidence" value="ECO:0007669"/>
    <property type="project" value="InterPro"/>
</dbReference>
<evidence type="ECO:0000256" key="1">
    <source>
        <dbReference type="ARBA" id="ARBA00010641"/>
    </source>
</evidence>
<accession>A0A5J5HR02</accession>
<feature type="domain" description="RNA polymerase sigma-70 region 2" evidence="5">
    <location>
        <begin position="19"/>
        <end position="86"/>
    </location>
</feature>
<feature type="domain" description="RNA polymerase sigma factor 70 region 4 type 2" evidence="6">
    <location>
        <begin position="111"/>
        <end position="161"/>
    </location>
</feature>
<dbReference type="Pfam" id="PF08281">
    <property type="entry name" value="Sigma70_r4_2"/>
    <property type="match status" value="1"/>
</dbReference>
<keyword evidence="4" id="KW-0804">Transcription</keyword>
<evidence type="ECO:0000313" key="7">
    <source>
        <dbReference type="EMBL" id="KAA9022886.1"/>
    </source>
</evidence>
<organism evidence="7 8">
    <name type="scientific">Niallia endozanthoxylica</name>
    <dbReference type="NCBI Taxonomy" id="2036016"/>
    <lineage>
        <taxon>Bacteria</taxon>
        <taxon>Bacillati</taxon>
        <taxon>Bacillota</taxon>
        <taxon>Bacilli</taxon>
        <taxon>Bacillales</taxon>
        <taxon>Bacillaceae</taxon>
        <taxon>Niallia</taxon>
    </lineage>
</organism>
<protein>
    <submittedName>
        <fullName evidence="7">Sigma-70 family RNA polymerase sigma factor</fullName>
    </submittedName>
</protein>
<dbReference type="InterPro" id="IPR036388">
    <property type="entry name" value="WH-like_DNA-bd_sf"/>
</dbReference>
<dbReference type="InterPro" id="IPR013325">
    <property type="entry name" value="RNA_pol_sigma_r2"/>
</dbReference>
<dbReference type="CDD" id="cd06171">
    <property type="entry name" value="Sigma70_r4"/>
    <property type="match status" value="1"/>
</dbReference>
<dbReference type="InterPro" id="IPR014284">
    <property type="entry name" value="RNA_pol_sigma-70_dom"/>
</dbReference>
<dbReference type="InterPro" id="IPR013324">
    <property type="entry name" value="RNA_pol_sigma_r3/r4-like"/>
</dbReference>
<dbReference type="PANTHER" id="PTHR43133:SF60">
    <property type="entry name" value="RNA POLYMERASE SIGMA FACTOR SIGV"/>
    <property type="match status" value="1"/>
</dbReference>
<keyword evidence="8" id="KW-1185">Reference proteome</keyword>
<dbReference type="PANTHER" id="PTHR43133">
    <property type="entry name" value="RNA POLYMERASE ECF-TYPE SIGMA FACTO"/>
    <property type="match status" value="1"/>
</dbReference>
<proteinExistence type="inferred from homology"/>
<comment type="similarity">
    <text evidence="1">Belongs to the sigma-70 factor family. ECF subfamily.</text>
</comment>
<dbReference type="InterPro" id="IPR039425">
    <property type="entry name" value="RNA_pol_sigma-70-like"/>
</dbReference>
<gene>
    <name evidence="7" type="ORF">F4V44_14170</name>
</gene>
<evidence type="ECO:0000256" key="3">
    <source>
        <dbReference type="ARBA" id="ARBA00023082"/>
    </source>
</evidence>
<dbReference type="GO" id="GO:0003677">
    <property type="term" value="F:DNA binding"/>
    <property type="evidence" value="ECO:0007669"/>
    <property type="project" value="InterPro"/>
</dbReference>
<dbReference type="SUPFAM" id="SSF88659">
    <property type="entry name" value="Sigma3 and sigma4 domains of RNA polymerase sigma factors"/>
    <property type="match status" value="1"/>
</dbReference>